<dbReference type="AlphaFoldDB" id="A0AAD9R561"/>
<reference evidence="1" key="1">
    <citation type="journal article" date="2023" name="G3 (Bethesda)">
        <title>Whole genome assembly and annotation of the endangered Caribbean coral Acropora cervicornis.</title>
        <authorList>
            <person name="Selwyn J.D."/>
            <person name="Vollmer S.V."/>
        </authorList>
    </citation>
    <scope>NUCLEOTIDE SEQUENCE</scope>
    <source>
        <strain evidence="1">K2</strain>
    </source>
</reference>
<accession>A0AAD9R561</accession>
<name>A0AAD9R561_ACRCE</name>
<reference evidence="1" key="2">
    <citation type="journal article" date="2023" name="Science">
        <title>Genomic signatures of disease resistance in endangered staghorn corals.</title>
        <authorList>
            <person name="Vollmer S.V."/>
            <person name="Selwyn J.D."/>
            <person name="Despard B.A."/>
            <person name="Roesel C.L."/>
        </authorList>
    </citation>
    <scope>NUCLEOTIDE SEQUENCE</scope>
    <source>
        <strain evidence="1">K2</strain>
    </source>
</reference>
<organism evidence="1 2">
    <name type="scientific">Acropora cervicornis</name>
    <name type="common">Staghorn coral</name>
    <dbReference type="NCBI Taxonomy" id="6130"/>
    <lineage>
        <taxon>Eukaryota</taxon>
        <taxon>Metazoa</taxon>
        <taxon>Cnidaria</taxon>
        <taxon>Anthozoa</taxon>
        <taxon>Hexacorallia</taxon>
        <taxon>Scleractinia</taxon>
        <taxon>Astrocoeniina</taxon>
        <taxon>Acroporidae</taxon>
        <taxon>Acropora</taxon>
    </lineage>
</organism>
<dbReference type="EMBL" id="JARQWQ010000003">
    <property type="protein sequence ID" value="KAK2573053.1"/>
    <property type="molecule type" value="Genomic_DNA"/>
</dbReference>
<proteinExistence type="predicted"/>
<evidence type="ECO:0000313" key="2">
    <source>
        <dbReference type="Proteomes" id="UP001249851"/>
    </source>
</evidence>
<dbReference type="Proteomes" id="UP001249851">
    <property type="component" value="Unassembled WGS sequence"/>
</dbReference>
<sequence>MTKNNYVTNEELVNRDKVAVQKRSGKNIHLLYFADVLWFCDFFREKINYWSKAMHDNANVDELPFEWSSNT</sequence>
<keyword evidence="2" id="KW-1185">Reference proteome</keyword>
<gene>
    <name evidence="1" type="ORF">P5673_002084</name>
</gene>
<evidence type="ECO:0000313" key="1">
    <source>
        <dbReference type="EMBL" id="KAK2573053.1"/>
    </source>
</evidence>
<comment type="caution">
    <text evidence="1">The sequence shown here is derived from an EMBL/GenBank/DDBJ whole genome shotgun (WGS) entry which is preliminary data.</text>
</comment>
<protein>
    <submittedName>
        <fullName evidence="1">Uncharacterized protein</fullName>
    </submittedName>
</protein>